<feature type="transmembrane region" description="Helical" evidence="5">
    <location>
        <begin position="206"/>
        <end position="234"/>
    </location>
</feature>
<proteinExistence type="predicted"/>
<feature type="transmembrane region" description="Helical" evidence="5">
    <location>
        <begin position="84"/>
        <end position="101"/>
    </location>
</feature>
<dbReference type="Pfam" id="PF04932">
    <property type="entry name" value="Wzy_C"/>
    <property type="match status" value="1"/>
</dbReference>
<name>A0AA90VCU6_9BACT</name>
<feature type="domain" description="O-antigen ligase-related" evidence="6">
    <location>
        <begin position="208"/>
        <end position="336"/>
    </location>
</feature>
<feature type="transmembrane region" description="Helical" evidence="5">
    <location>
        <begin position="357"/>
        <end position="383"/>
    </location>
</feature>
<keyword evidence="2 5" id="KW-0812">Transmembrane</keyword>
<evidence type="ECO:0000259" key="6">
    <source>
        <dbReference type="Pfam" id="PF04932"/>
    </source>
</evidence>
<feature type="transmembrane region" description="Helical" evidence="5">
    <location>
        <begin position="157"/>
        <end position="174"/>
    </location>
</feature>
<protein>
    <recommendedName>
        <fullName evidence="6">O-antigen ligase-related domain-containing protein</fullName>
    </recommendedName>
</protein>
<sequence length="396" mass="46183">MIKMGKIQSILEYIVIILLILEFNTPFSQYGIFAKIIYYIPIISIFLLLLLKGKKIQMKFWHLLLFLGSIIPFLNVQYGVESTYIRLFMLFLPLSILYFSNYEEERNVILYKYTNVILIICCVSLFFYIIGSTLNLISPTAYVPVFWGEQRIYPTYFYLYFEAQNSFFLGNEYIRNCGIFNEAPMYNMALCIALAIELFLREKKRKIVLCILGVTIITTFSTTGQIFLCFLIFCAMWNAKNKKHKFLKFMLLTLMLLVIPFVINWILQDKVSSSSGEGSVSARSYDIQKCIQIGLDNLFFGKSLLSEQNPNHNYGFSNSLFALFADGGLYVLALYLSGLLFIPLYNMTRKKFFKESIVLLLYFYLFSITVSHFRYLTLLFVAYGISMCINYRQYGK</sequence>
<organism evidence="7 8">
    <name type="scientific">Segatella copri</name>
    <dbReference type="NCBI Taxonomy" id="165179"/>
    <lineage>
        <taxon>Bacteria</taxon>
        <taxon>Pseudomonadati</taxon>
        <taxon>Bacteroidota</taxon>
        <taxon>Bacteroidia</taxon>
        <taxon>Bacteroidales</taxon>
        <taxon>Prevotellaceae</taxon>
        <taxon>Segatella</taxon>
    </lineage>
</organism>
<evidence type="ECO:0000256" key="1">
    <source>
        <dbReference type="ARBA" id="ARBA00004141"/>
    </source>
</evidence>
<dbReference type="InterPro" id="IPR007016">
    <property type="entry name" value="O-antigen_ligase-rel_domated"/>
</dbReference>
<feature type="transmembrane region" description="Helical" evidence="5">
    <location>
        <begin position="183"/>
        <end position="200"/>
    </location>
</feature>
<feature type="transmembrane region" description="Helical" evidence="5">
    <location>
        <begin position="30"/>
        <end position="51"/>
    </location>
</feature>
<keyword evidence="4 5" id="KW-0472">Membrane</keyword>
<dbReference type="GO" id="GO:0016020">
    <property type="term" value="C:membrane"/>
    <property type="evidence" value="ECO:0007669"/>
    <property type="project" value="UniProtKB-SubCell"/>
</dbReference>
<dbReference type="AlphaFoldDB" id="A0AA90VCU6"/>
<evidence type="ECO:0000256" key="4">
    <source>
        <dbReference type="ARBA" id="ARBA00023136"/>
    </source>
</evidence>
<comment type="caution">
    <text evidence="7">The sequence shown here is derived from an EMBL/GenBank/DDBJ whole genome shotgun (WGS) entry which is preliminary data.</text>
</comment>
<accession>A0AA90VCU6</accession>
<dbReference type="Proteomes" id="UP000423156">
    <property type="component" value="Unassembled WGS sequence"/>
</dbReference>
<comment type="subcellular location">
    <subcellularLocation>
        <location evidence="1">Membrane</location>
        <topology evidence="1">Multi-pass membrane protein</topology>
    </subcellularLocation>
</comment>
<feature type="transmembrane region" description="Helical" evidence="5">
    <location>
        <begin position="60"/>
        <end position="78"/>
    </location>
</feature>
<evidence type="ECO:0000256" key="2">
    <source>
        <dbReference type="ARBA" id="ARBA00022692"/>
    </source>
</evidence>
<evidence type="ECO:0000313" key="8">
    <source>
        <dbReference type="Proteomes" id="UP000423156"/>
    </source>
</evidence>
<keyword evidence="3 5" id="KW-1133">Transmembrane helix</keyword>
<feature type="transmembrane region" description="Helical" evidence="5">
    <location>
        <begin position="7"/>
        <end position="24"/>
    </location>
</feature>
<feature type="transmembrane region" description="Helical" evidence="5">
    <location>
        <begin position="113"/>
        <end position="137"/>
    </location>
</feature>
<feature type="transmembrane region" description="Helical" evidence="5">
    <location>
        <begin position="246"/>
        <end position="267"/>
    </location>
</feature>
<dbReference type="EMBL" id="VZBZ01000181">
    <property type="protein sequence ID" value="MQN79346.1"/>
    <property type="molecule type" value="Genomic_DNA"/>
</dbReference>
<feature type="transmembrane region" description="Helical" evidence="5">
    <location>
        <begin position="320"/>
        <end position="345"/>
    </location>
</feature>
<evidence type="ECO:0000313" key="7">
    <source>
        <dbReference type="EMBL" id="MQN79346.1"/>
    </source>
</evidence>
<gene>
    <name evidence="7" type="ORF">F7D71_16100</name>
</gene>
<evidence type="ECO:0000256" key="3">
    <source>
        <dbReference type="ARBA" id="ARBA00022989"/>
    </source>
</evidence>
<dbReference type="RefSeq" id="WP_153093899.1">
    <property type="nucleotide sequence ID" value="NZ_JBALJY010000042.1"/>
</dbReference>
<reference evidence="8" key="1">
    <citation type="submission" date="2019-09" db="EMBL/GenBank/DDBJ databases">
        <title>Distinct polysaccharide growth profiles of human intestinal Prevotella copri isolates.</title>
        <authorList>
            <person name="Fehlner-Peach H."/>
            <person name="Magnabosco C."/>
            <person name="Raghavan V."/>
            <person name="Scher J.U."/>
            <person name="Tett A."/>
            <person name="Cox L.M."/>
            <person name="Gottsegen C."/>
            <person name="Watters A."/>
            <person name="Wiltshire- Gordon J.D."/>
            <person name="Segata N."/>
            <person name="Bonneau R."/>
            <person name="Littman D.R."/>
        </authorList>
    </citation>
    <scope>NUCLEOTIDE SEQUENCE [LARGE SCALE GENOMIC DNA]</scope>
    <source>
        <strain evidence="8">BU41712</strain>
    </source>
</reference>
<evidence type="ECO:0000256" key="5">
    <source>
        <dbReference type="SAM" id="Phobius"/>
    </source>
</evidence>